<dbReference type="FunFam" id="3.40.50.20:FF:000010">
    <property type="entry name" value="Propionyl-CoA carboxylase subunit alpha"/>
    <property type="match status" value="1"/>
</dbReference>
<dbReference type="PROSITE" id="PS00867">
    <property type="entry name" value="CPSASE_2"/>
    <property type="match status" value="1"/>
</dbReference>
<dbReference type="InterPro" id="IPR005481">
    <property type="entry name" value="BC-like_N"/>
</dbReference>
<dbReference type="Gene3D" id="3.30.470.20">
    <property type="entry name" value="ATP-grasp fold, B domain"/>
    <property type="match status" value="1"/>
</dbReference>
<dbReference type="InterPro" id="IPR011764">
    <property type="entry name" value="Biotin_carboxylation_dom"/>
</dbReference>
<dbReference type="PROSITE" id="PS50979">
    <property type="entry name" value="BC"/>
    <property type="match status" value="1"/>
</dbReference>
<dbReference type="STRING" id="550447.SAMN05428946_0293"/>
<sequence length="452" mass="49651">MEKILIANRGEIASRIIRTCKRLGIRTIAVHSEADAGLPFTKEADEAFLIGPGPVPQSYLKGDEIIALALKEGADAIHPGYGLLSENAEFARKVSEAGLAFIGPKPDVIEKMGDKIASRKTMIKAGVPVVPGTDEGVSSLEEALEAAEKIGYPVMMKASAGGGGIGMIRCESEQALSRNFESVKKRAKSYFGDDRVFLEKFIDDARHIEAQIFGDEEGNIVHLFERNCSVQRRNQKVIEESPSPCFPDAARERLLKAAVEAGRAVGYTNAGTVEFIVGPDHEFYFLEMNTRLQVEHPVTEEVTGLDLVEWQLRIASGEPLPVKEQQKISTTGHAIEYRIYAEDPDRFLPSPGKIASLRLPEGKGVRIDAGYAEGDSVTPYYDPMIAKVIITGDSREEAIRRSEAFFAEASAEGPKTNLPLFARFTASELFRAGDYATNVLDKWKETEKEEIK</sequence>
<dbReference type="AlphaFoldDB" id="A0A1U7PHI1"/>
<keyword evidence="2 5" id="KW-0547">Nucleotide-binding</keyword>
<dbReference type="InterPro" id="IPR005482">
    <property type="entry name" value="Biotin_COase_C"/>
</dbReference>
<dbReference type="SUPFAM" id="SSF51246">
    <property type="entry name" value="Rudiment single hybrid motif"/>
    <property type="match status" value="1"/>
</dbReference>
<dbReference type="OrthoDB" id="9807469at2"/>
<keyword evidence="3 5" id="KW-0067">ATP-binding</keyword>
<name>A0A1U7PHI1_9BACI</name>
<dbReference type="InterPro" id="IPR050856">
    <property type="entry name" value="Biotin_carboxylase_complex"/>
</dbReference>
<dbReference type="GO" id="GO:0005524">
    <property type="term" value="F:ATP binding"/>
    <property type="evidence" value="ECO:0007669"/>
    <property type="project" value="UniProtKB-UniRule"/>
</dbReference>
<dbReference type="Proteomes" id="UP000187550">
    <property type="component" value="Unassembled WGS sequence"/>
</dbReference>
<keyword evidence="9" id="KW-1185">Reference proteome</keyword>
<keyword evidence="4" id="KW-0092">Biotin</keyword>
<keyword evidence="1" id="KW-0436">Ligase</keyword>
<organism evidence="8 9">
    <name type="scientific">Edaphobacillus lindanitolerans</name>
    <dbReference type="NCBI Taxonomy" id="550447"/>
    <lineage>
        <taxon>Bacteria</taxon>
        <taxon>Bacillati</taxon>
        <taxon>Bacillota</taxon>
        <taxon>Bacilli</taxon>
        <taxon>Bacillales</taxon>
        <taxon>Bacillaceae</taxon>
        <taxon>Edaphobacillus</taxon>
    </lineage>
</organism>
<dbReference type="Pfam" id="PF00289">
    <property type="entry name" value="Biotin_carb_N"/>
    <property type="match status" value="1"/>
</dbReference>
<dbReference type="RefSeq" id="WP_076756596.1">
    <property type="nucleotide sequence ID" value="NZ_FTPL01000001.1"/>
</dbReference>
<dbReference type="PROSITE" id="PS50975">
    <property type="entry name" value="ATP_GRASP"/>
    <property type="match status" value="1"/>
</dbReference>
<gene>
    <name evidence="8" type="ORF">SAMN05428946_0293</name>
</gene>
<dbReference type="InterPro" id="IPR011761">
    <property type="entry name" value="ATP-grasp"/>
</dbReference>
<evidence type="ECO:0000259" key="6">
    <source>
        <dbReference type="PROSITE" id="PS50975"/>
    </source>
</evidence>
<protein>
    <submittedName>
        <fullName evidence="8">Acetyl-CoA carboxylase, biotin carboxylase subunit</fullName>
    </submittedName>
</protein>
<proteinExistence type="predicted"/>
<evidence type="ECO:0000259" key="7">
    <source>
        <dbReference type="PROSITE" id="PS50979"/>
    </source>
</evidence>
<evidence type="ECO:0000256" key="2">
    <source>
        <dbReference type="ARBA" id="ARBA00022741"/>
    </source>
</evidence>
<dbReference type="PROSITE" id="PS00866">
    <property type="entry name" value="CPSASE_1"/>
    <property type="match status" value="1"/>
</dbReference>
<evidence type="ECO:0000256" key="3">
    <source>
        <dbReference type="ARBA" id="ARBA00022840"/>
    </source>
</evidence>
<reference evidence="9" key="1">
    <citation type="submission" date="2017-01" db="EMBL/GenBank/DDBJ databases">
        <authorList>
            <person name="Varghese N."/>
            <person name="Submissions S."/>
        </authorList>
    </citation>
    <scope>NUCLEOTIDE SEQUENCE [LARGE SCALE GENOMIC DNA]</scope>
    <source>
        <strain evidence="9">MNA4</strain>
    </source>
</reference>
<evidence type="ECO:0000313" key="9">
    <source>
        <dbReference type="Proteomes" id="UP000187550"/>
    </source>
</evidence>
<dbReference type="FunFam" id="3.30.1490.20:FF:000003">
    <property type="entry name" value="acetyl-CoA carboxylase isoform X1"/>
    <property type="match status" value="1"/>
</dbReference>
<feature type="domain" description="Biotin carboxylation" evidence="7">
    <location>
        <begin position="1"/>
        <end position="445"/>
    </location>
</feature>
<dbReference type="GO" id="GO:0046872">
    <property type="term" value="F:metal ion binding"/>
    <property type="evidence" value="ECO:0007669"/>
    <property type="project" value="InterPro"/>
</dbReference>
<accession>A0A1U7PHI1</accession>
<dbReference type="InterPro" id="IPR011054">
    <property type="entry name" value="Rudment_hybrid_motif"/>
</dbReference>
<dbReference type="SMART" id="SM00878">
    <property type="entry name" value="Biotin_carb_C"/>
    <property type="match status" value="1"/>
</dbReference>
<evidence type="ECO:0000256" key="1">
    <source>
        <dbReference type="ARBA" id="ARBA00022598"/>
    </source>
</evidence>
<dbReference type="InterPro" id="IPR005479">
    <property type="entry name" value="CPAse_ATP-bd"/>
</dbReference>
<dbReference type="SUPFAM" id="SSF56059">
    <property type="entry name" value="Glutathione synthetase ATP-binding domain-like"/>
    <property type="match status" value="1"/>
</dbReference>
<dbReference type="InterPro" id="IPR016185">
    <property type="entry name" value="PreATP-grasp_dom_sf"/>
</dbReference>
<dbReference type="Pfam" id="PF02785">
    <property type="entry name" value="Biotin_carb_C"/>
    <property type="match status" value="1"/>
</dbReference>
<feature type="domain" description="ATP-grasp" evidence="6">
    <location>
        <begin position="119"/>
        <end position="316"/>
    </location>
</feature>
<dbReference type="Pfam" id="PF02786">
    <property type="entry name" value="CPSase_L_D2"/>
    <property type="match status" value="1"/>
</dbReference>
<evidence type="ECO:0000313" key="8">
    <source>
        <dbReference type="EMBL" id="SIT67914.1"/>
    </source>
</evidence>
<dbReference type="PANTHER" id="PTHR18866">
    <property type="entry name" value="CARBOXYLASE:PYRUVATE/ACETYL-COA/PROPIONYL-COA CARBOXYLASE"/>
    <property type="match status" value="1"/>
</dbReference>
<dbReference type="PANTHER" id="PTHR18866:SF128">
    <property type="entry name" value="UREA AMIDOLYASE"/>
    <property type="match status" value="1"/>
</dbReference>
<dbReference type="GO" id="GO:0016874">
    <property type="term" value="F:ligase activity"/>
    <property type="evidence" value="ECO:0007669"/>
    <property type="project" value="UniProtKB-KW"/>
</dbReference>
<dbReference type="SUPFAM" id="SSF52440">
    <property type="entry name" value="PreATP-grasp domain"/>
    <property type="match status" value="1"/>
</dbReference>
<dbReference type="EMBL" id="FTPL01000001">
    <property type="protein sequence ID" value="SIT67914.1"/>
    <property type="molecule type" value="Genomic_DNA"/>
</dbReference>
<evidence type="ECO:0000256" key="5">
    <source>
        <dbReference type="PROSITE-ProRule" id="PRU00409"/>
    </source>
</evidence>
<evidence type="ECO:0000256" key="4">
    <source>
        <dbReference type="ARBA" id="ARBA00023267"/>
    </source>
</evidence>